<feature type="non-terminal residue" evidence="1">
    <location>
        <position position="182"/>
    </location>
</feature>
<sequence>MVWGCFSWYGLGPLVPIHGKLNSDAYCTILDDNVLPTLWQLPLLLSGRQCQLSCFDVSQGLVWCQWSSSSGLACPESRPEPYREPLGRVASSNSGVHYPCKIGEGSSMSSSSRVEENTTSCHTKTCGKYAPEGPRCNYLSWRLYQLLILNKVSFSFLSQVSKNLLVVSVQSEHAWANDDMFT</sequence>
<protein>
    <submittedName>
        <fullName evidence="1">Uncharacterized protein</fullName>
    </submittedName>
</protein>
<evidence type="ECO:0000313" key="2">
    <source>
        <dbReference type="Proteomes" id="UP000054359"/>
    </source>
</evidence>
<reference evidence="1 2" key="1">
    <citation type="submission" date="2013-11" db="EMBL/GenBank/DDBJ databases">
        <title>Genome sequencing of Stegodyphus mimosarum.</title>
        <authorList>
            <person name="Bechsgaard J."/>
        </authorList>
    </citation>
    <scope>NUCLEOTIDE SEQUENCE [LARGE SCALE GENOMIC DNA]</scope>
</reference>
<evidence type="ECO:0000313" key="1">
    <source>
        <dbReference type="EMBL" id="KFM59512.1"/>
    </source>
</evidence>
<dbReference type="Gene3D" id="3.30.420.10">
    <property type="entry name" value="Ribonuclease H-like superfamily/Ribonuclease H"/>
    <property type="match status" value="1"/>
</dbReference>
<dbReference type="AlphaFoldDB" id="A0A087T323"/>
<proteinExistence type="predicted"/>
<keyword evidence="2" id="KW-1185">Reference proteome</keyword>
<organism evidence="1 2">
    <name type="scientific">Stegodyphus mimosarum</name>
    <name type="common">African social velvet spider</name>
    <dbReference type="NCBI Taxonomy" id="407821"/>
    <lineage>
        <taxon>Eukaryota</taxon>
        <taxon>Metazoa</taxon>
        <taxon>Ecdysozoa</taxon>
        <taxon>Arthropoda</taxon>
        <taxon>Chelicerata</taxon>
        <taxon>Arachnida</taxon>
        <taxon>Araneae</taxon>
        <taxon>Araneomorphae</taxon>
        <taxon>Entelegynae</taxon>
        <taxon>Eresoidea</taxon>
        <taxon>Eresidae</taxon>
        <taxon>Stegodyphus</taxon>
    </lineage>
</organism>
<accession>A0A087T323</accession>
<dbReference type="OrthoDB" id="7617040at2759"/>
<dbReference type="Proteomes" id="UP000054359">
    <property type="component" value="Unassembled WGS sequence"/>
</dbReference>
<name>A0A087T323_STEMI</name>
<gene>
    <name evidence="1" type="ORF">X975_23095</name>
</gene>
<dbReference type="EMBL" id="KK113170">
    <property type="protein sequence ID" value="KFM59512.1"/>
    <property type="molecule type" value="Genomic_DNA"/>
</dbReference>
<dbReference type="InterPro" id="IPR036397">
    <property type="entry name" value="RNaseH_sf"/>
</dbReference>
<dbReference type="GO" id="GO:0003676">
    <property type="term" value="F:nucleic acid binding"/>
    <property type="evidence" value="ECO:0007669"/>
    <property type="project" value="InterPro"/>
</dbReference>